<keyword evidence="3" id="KW-0503">Monooxygenase</keyword>
<name>C4NFI2_ACTGA</name>
<dbReference type="NCBIfam" id="TIGR03558">
    <property type="entry name" value="oxido_grp_1"/>
    <property type="match status" value="1"/>
</dbReference>
<dbReference type="EMBL" id="FJ547091">
    <property type="protein sequence ID" value="ACR33054.1"/>
    <property type="molecule type" value="Genomic_DNA"/>
</dbReference>
<dbReference type="AlphaFoldDB" id="C4NFI2"/>
<dbReference type="Gene3D" id="3.20.20.30">
    <property type="entry name" value="Luciferase-like domain"/>
    <property type="match status" value="1"/>
</dbReference>
<dbReference type="InterPro" id="IPR011251">
    <property type="entry name" value="Luciferase-like_dom"/>
</dbReference>
<comment type="similarity">
    <text evidence="1">To bacterial alkanal monooxygenase alpha and beta chains.</text>
</comment>
<dbReference type="Pfam" id="PF00296">
    <property type="entry name" value="Bac_luciferase"/>
    <property type="match status" value="1"/>
</dbReference>
<keyword evidence="3" id="KW-0560">Oxidoreductase</keyword>
<dbReference type="GO" id="GO:0004497">
    <property type="term" value="F:monooxygenase activity"/>
    <property type="evidence" value="ECO:0007669"/>
    <property type="project" value="UniProtKB-KW"/>
</dbReference>
<dbReference type="PANTHER" id="PTHR30137:SF20">
    <property type="entry name" value="N-ACETYL-S-ALKYLCYSTEINE MONOOXYGENASE"/>
    <property type="match status" value="1"/>
</dbReference>
<evidence type="ECO:0000259" key="2">
    <source>
        <dbReference type="Pfam" id="PF00296"/>
    </source>
</evidence>
<dbReference type="InterPro" id="IPR019949">
    <property type="entry name" value="CmoO-like"/>
</dbReference>
<reference evidence="3" key="1">
    <citation type="journal article" date="2009" name="Mol. Microbiol.">
        <title>Organization of the genes encoding the biosynthesis of actagardine and engineering of a variant generation system.</title>
        <authorList>
            <person name="Boakes S."/>
            <person name="Cortes J."/>
            <person name="Appleyard A.N."/>
            <person name="Rudd B.A.M."/>
            <person name="Dawson M.J."/>
        </authorList>
    </citation>
    <scope>NUCLEOTIDE SEQUENCE</scope>
    <source>
        <strain evidence="3">ATCC 31049</strain>
    </source>
</reference>
<gene>
    <name evidence="3" type="primary">garO</name>
</gene>
<organism evidence="3">
    <name type="scientific">Actinoplanes garbadinensis</name>
    <dbReference type="NCBI Taxonomy" id="69485"/>
    <lineage>
        <taxon>Bacteria</taxon>
        <taxon>Bacillati</taxon>
        <taxon>Actinomycetota</taxon>
        <taxon>Actinomycetes</taxon>
        <taxon>Micromonosporales</taxon>
        <taxon>Micromonosporaceae</taxon>
        <taxon>Actinoplanes</taxon>
    </lineage>
</organism>
<protein>
    <submittedName>
        <fullName evidence="3">Monooxygenase</fullName>
    </submittedName>
</protein>
<dbReference type="GO" id="GO:0005829">
    <property type="term" value="C:cytosol"/>
    <property type="evidence" value="ECO:0007669"/>
    <property type="project" value="TreeGrafter"/>
</dbReference>
<sequence length="336" mass="36280">MLSVLDQVPVFRDGSPAEAVRDAVALARSAEQYGYHRFWIAEHHGSAANACAAPEVVTAAVAAATSRIRVGSGGVLLPHYSPLKVAETFRVLAALYPGRIDLGFGRAPGGPPAMAELLNPYAVRTDEAFLEQIGRLLGFLGDTRTVSRVSVTPQVEEPPVPWMLGAGTGSARMAGMLGLPFCFAQFIATEECPEAIEAYRDAFRPSPWLERPQPMLALRVLCADSDAEAEELATCFWMSCTTGWRAQVQLTDDYRGGAPNLDDARRYRLTAEDLALRESRPFLQISGTPAAVGKEIRRLQAVYGVSEVVLTTNCPGLPARRRSYELLAGEFASPAA</sequence>
<dbReference type="GO" id="GO:0016705">
    <property type="term" value="F:oxidoreductase activity, acting on paired donors, with incorporation or reduction of molecular oxygen"/>
    <property type="evidence" value="ECO:0007669"/>
    <property type="project" value="InterPro"/>
</dbReference>
<dbReference type="PANTHER" id="PTHR30137">
    <property type="entry name" value="LUCIFERASE-LIKE MONOOXYGENASE"/>
    <property type="match status" value="1"/>
</dbReference>
<dbReference type="SUPFAM" id="SSF51679">
    <property type="entry name" value="Bacterial luciferase-like"/>
    <property type="match status" value="1"/>
</dbReference>
<feature type="domain" description="Luciferase-like" evidence="2">
    <location>
        <begin position="13"/>
        <end position="301"/>
    </location>
</feature>
<evidence type="ECO:0000313" key="3">
    <source>
        <dbReference type="EMBL" id="ACR33054.1"/>
    </source>
</evidence>
<accession>C4NFI2</accession>
<evidence type="ECO:0000256" key="1">
    <source>
        <dbReference type="ARBA" id="ARBA00007789"/>
    </source>
</evidence>
<proteinExistence type="predicted"/>
<dbReference type="InterPro" id="IPR050766">
    <property type="entry name" value="Bact_Lucif_Oxidored"/>
</dbReference>
<dbReference type="InterPro" id="IPR036661">
    <property type="entry name" value="Luciferase-like_sf"/>
</dbReference>